<feature type="non-terminal residue" evidence="1">
    <location>
        <position position="93"/>
    </location>
</feature>
<comment type="caution">
    <text evidence="1">The sequence shown here is derived from an EMBL/GenBank/DDBJ whole genome shotgun (WGS) entry which is preliminary data.</text>
</comment>
<dbReference type="EMBL" id="CATQJL010000305">
    <property type="protein sequence ID" value="CAJ0601874.1"/>
    <property type="molecule type" value="Genomic_DNA"/>
</dbReference>
<protein>
    <submittedName>
        <fullName evidence="1">Uncharacterized protein</fullName>
    </submittedName>
</protein>
<sequence length="93" mass="10670">LLLLFCGPISEVTILAPRFAKHLSIQKERSLRFLVETTKNFLRERKCAFLADPGIRLQQELQCFQKIVVIHAVHCRAILDGINGFTIHKPIFV</sequence>
<name>A0AA36H194_CYLNA</name>
<evidence type="ECO:0000313" key="1">
    <source>
        <dbReference type="EMBL" id="CAJ0601874.1"/>
    </source>
</evidence>
<organism evidence="1 2">
    <name type="scientific">Cylicocyclus nassatus</name>
    <name type="common">Nematode worm</name>
    <dbReference type="NCBI Taxonomy" id="53992"/>
    <lineage>
        <taxon>Eukaryota</taxon>
        <taxon>Metazoa</taxon>
        <taxon>Ecdysozoa</taxon>
        <taxon>Nematoda</taxon>
        <taxon>Chromadorea</taxon>
        <taxon>Rhabditida</taxon>
        <taxon>Rhabditina</taxon>
        <taxon>Rhabditomorpha</taxon>
        <taxon>Strongyloidea</taxon>
        <taxon>Strongylidae</taxon>
        <taxon>Cylicocyclus</taxon>
    </lineage>
</organism>
<reference evidence="1" key="1">
    <citation type="submission" date="2023-07" db="EMBL/GenBank/DDBJ databases">
        <authorList>
            <consortium name="CYATHOMIX"/>
        </authorList>
    </citation>
    <scope>NUCLEOTIDE SEQUENCE</scope>
    <source>
        <strain evidence="1">N/A</strain>
    </source>
</reference>
<evidence type="ECO:0000313" key="2">
    <source>
        <dbReference type="Proteomes" id="UP001176961"/>
    </source>
</evidence>
<keyword evidence="2" id="KW-1185">Reference proteome</keyword>
<dbReference type="AlphaFoldDB" id="A0AA36H194"/>
<dbReference type="Proteomes" id="UP001176961">
    <property type="component" value="Unassembled WGS sequence"/>
</dbReference>
<accession>A0AA36H194</accession>
<proteinExistence type="predicted"/>
<gene>
    <name evidence="1" type="ORF">CYNAS_LOCUS13857</name>
</gene>